<keyword evidence="1" id="KW-0812">Transmembrane</keyword>
<sequence length="143" mass="15753">MSWQNGFTRAVGRWLLRPLCLLCIVLVLWNAGKRWRMLHGTPAAAVVHQRLGKEGSGSSGVYTLVVRYSPPQQHQQFAQVSTDRSTSDSLPPGTPVQVCYRSTDPANALLSTEQSYSWQLMGITLVCLVVFFSTGNVSGVKRS</sequence>
<reference evidence="3" key="1">
    <citation type="submission" date="2021-10" db="EMBL/GenBank/DDBJ databases">
        <authorList>
            <person name="Dean J.D."/>
            <person name="Kim M.K."/>
            <person name="Newey C.N."/>
            <person name="Stoker T.S."/>
            <person name="Thompson D.W."/>
            <person name="Grose J.H."/>
        </authorList>
    </citation>
    <scope>NUCLEOTIDE SEQUENCE</scope>
    <source>
        <strain evidence="3">BT178</strain>
    </source>
</reference>
<gene>
    <name evidence="3" type="ORF">LGH74_17810</name>
</gene>
<dbReference type="EMBL" id="JAJADR010000005">
    <property type="protein sequence ID" value="MCB2409851.1"/>
    <property type="molecule type" value="Genomic_DNA"/>
</dbReference>
<name>A0ABS8AWA3_9BACT</name>
<keyword evidence="1" id="KW-1133">Transmembrane helix</keyword>
<evidence type="ECO:0000256" key="1">
    <source>
        <dbReference type="SAM" id="Phobius"/>
    </source>
</evidence>
<evidence type="ECO:0000259" key="2">
    <source>
        <dbReference type="Pfam" id="PF12158"/>
    </source>
</evidence>
<organism evidence="3 4">
    <name type="scientific">Hymenobacter lucidus</name>
    <dbReference type="NCBI Taxonomy" id="2880930"/>
    <lineage>
        <taxon>Bacteria</taxon>
        <taxon>Pseudomonadati</taxon>
        <taxon>Bacteroidota</taxon>
        <taxon>Cytophagia</taxon>
        <taxon>Cytophagales</taxon>
        <taxon>Hymenobacteraceae</taxon>
        <taxon>Hymenobacter</taxon>
    </lineage>
</organism>
<proteinExistence type="predicted"/>
<dbReference type="InterPro" id="IPR021994">
    <property type="entry name" value="DUF3592"/>
</dbReference>
<feature type="transmembrane region" description="Helical" evidence="1">
    <location>
        <begin position="14"/>
        <end position="32"/>
    </location>
</feature>
<accession>A0ABS8AWA3</accession>
<evidence type="ECO:0000313" key="4">
    <source>
        <dbReference type="Proteomes" id="UP001165296"/>
    </source>
</evidence>
<dbReference type="Pfam" id="PF12158">
    <property type="entry name" value="DUF3592"/>
    <property type="match status" value="1"/>
</dbReference>
<comment type="caution">
    <text evidence="3">The sequence shown here is derived from an EMBL/GenBank/DDBJ whole genome shotgun (WGS) entry which is preliminary data.</text>
</comment>
<evidence type="ECO:0000313" key="3">
    <source>
        <dbReference type="EMBL" id="MCB2409851.1"/>
    </source>
</evidence>
<dbReference type="RefSeq" id="WP_226177693.1">
    <property type="nucleotide sequence ID" value="NZ_JAJADR010000005.1"/>
</dbReference>
<dbReference type="Proteomes" id="UP001165296">
    <property type="component" value="Unassembled WGS sequence"/>
</dbReference>
<keyword evidence="1" id="KW-0472">Membrane</keyword>
<keyword evidence="4" id="KW-1185">Reference proteome</keyword>
<feature type="transmembrane region" description="Helical" evidence="1">
    <location>
        <begin position="116"/>
        <end position="137"/>
    </location>
</feature>
<protein>
    <submittedName>
        <fullName evidence="3">DUF3592 domain-containing protein</fullName>
    </submittedName>
</protein>
<feature type="domain" description="DUF3592" evidence="2">
    <location>
        <begin position="49"/>
        <end position="113"/>
    </location>
</feature>